<dbReference type="OrthoDB" id="3400507at2"/>
<evidence type="ECO:0000256" key="1">
    <source>
        <dbReference type="SAM" id="MobiDB-lite"/>
    </source>
</evidence>
<protein>
    <submittedName>
        <fullName evidence="3">Uncharacterized protein</fullName>
    </submittedName>
</protein>
<reference evidence="3 4" key="1">
    <citation type="submission" date="2019-04" db="EMBL/GenBank/DDBJ databases">
        <title>Three New Species of Nocardioides, Nocardioides euryhalodurans sp. nov., Nocardioides seonyuensis sp. nov. and Nocardioides eburneoflavus sp. nov. Isolated from Soil.</title>
        <authorList>
            <person name="Roh S.G."/>
            <person name="Lee C."/>
            <person name="Kim M.-K."/>
            <person name="Kim S.B."/>
        </authorList>
    </citation>
    <scope>NUCLEOTIDE SEQUENCE [LARGE SCALE GENOMIC DNA]</scope>
    <source>
        <strain evidence="3 4">MMS17-SY213</strain>
    </source>
</reference>
<accession>A0A4Z1CKC5</accession>
<keyword evidence="4" id="KW-1185">Reference proteome</keyword>
<evidence type="ECO:0000313" key="3">
    <source>
        <dbReference type="EMBL" id="TGN64450.1"/>
    </source>
</evidence>
<proteinExistence type="predicted"/>
<sequence length="208" mass="21578">MRNFRNAVLISAAVTAVLVAAFTWYVSVNPAAVSFCFTPTPEPTQSAMLMCPTAEYAADDPESGPTSGDVEVVALLGLLGGALAAAVSIKNLSGTSTPYDVPFALAALKLPLGTLTAIGGLLVLRGQFVPGLSELDSQGQILAYALILGYAQQLLTSLIDKQAGHLLASAPGKDTQVPRPQRDTAGRSRPVPVPVNRNEPSVDRPPAD</sequence>
<feature type="compositionally biased region" description="Low complexity" evidence="1">
    <location>
        <begin position="187"/>
        <end position="199"/>
    </location>
</feature>
<feature type="transmembrane region" description="Helical" evidence="2">
    <location>
        <begin position="101"/>
        <end position="121"/>
    </location>
</feature>
<keyword evidence="2" id="KW-1133">Transmembrane helix</keyword>
<feature type="region of interest" description="Disordered" evidence="1">
    <location>
        <begin position="169"/>
        <end position="208"/>
    </location>
</feature>
<name>A0A4Z1CKC5_9ACTN</name>
<keyword evidence="2" id="KW-0472">Membrane</keyword>
<keyword evidence="2" id="KW-0812">Transmembrane</keyword>
<dbReference type="AlphaFoldDB" id="A0A4Z1CKC5"/>
<evidence type="ECO:0000256" key="2">
    <source>
        <dbReference type="SAM" id="Phobius"/>
    </source>
</evidence>
<organism evidence="3 4">
    <name type="scientific">Nocardioides eburneiflavus</name>
    <dbReference type="NCBI Taxonomy" id="2518372"/>
    <lineage>
        <taxon>Bacteria</taxon>
        <taxon>Bacillati</taxon>
        <taxon>Actinomycetota</taxon>
        <taxon>Actinomycetes</taxon>
        <taxon>Propionibacteriales</taxon>
        <taxon>Nocardioidaceae</taxon>
        <taxon>Nocardioides</taxon>
    </lineage>
</organism>
<gene>
    <name evidence="3" type="ORF">EXE59_11115</name>
</gene>
<evidence type="ECO:0000313" key="4">
    <source>
        <dbReference type="Proteomes" id="UP000297496"/>
    </source>
</evidence>
<comment type="caution">
    <text evidence="3">The sequence shown here is derived from an EMBL/GenBank/DDBJ whole genome shotgun (WGS) entry which is preliminary data.</text>
</comment>
<dbReference type="Proteomes" id="UP000297496">
    <property type="component" value="Unassembled WGS sequence"/>
</dbReference>
<feature type="transmembrane region" description="Helical" evidence="2">
    <location>
        <begin position="72"/>
        <end position="89"/>
    </location>
</feature>
<dbReference type="EMBL" id="SRRO01000001">
    <property type="protein sequence ID" value="TGN64450.1"/>
    <property type="molecule type" value="Genomic_DNA"/>
</dbReference>